<sequence length="108" mass="12070">MWTALLNGLALGFALQLCHRLRQARLAHRPSHADPDTNWMPPVITLTEIGAVIAELCEPNPDWLVVGLDVMAATGMLLATLRFHRHHTTPTDQPQLPTSITHPPRYRP</sequence>
<proteinExistence type="predicted"/>
<dbReference type="Proteomes" id="UP000265970">
    <property type="component" value="Unassembled WGS sequence"/>
</dbReference>
<evidence type="ECO:0000313" key="2">
    <source>
        <dbReference type="EMBL" id="RGW08555.1"/>
    </source>
</evidence>
<comment type="caution">
    <text evidence="2">The sequence shown here is derived from an EMBL/GenBank/DDBJ whole genome shotgun (WGS) entry which is preliminary data.</text>
</comment>
<protein>
    <submittedName>
        <fullName evidence="2">Uncharacterized protein</fullName>
    </submittedName>
</protein>
<evidence type="ECO:0000256" key="1">
    <source>
        <dbReference type="SAM" id="MobiDB-lite"/>
    </source>
</evidence>
<feature type="compositionally biased region" description="Polar residues" evidence="1">
    <location>
        <begin position="90"/>
        <end position="101"/>
    </location>
</feature>
<feature type="region of interest" description="Disordered" evidence="1">
    <location>
        <begin position="88"/>
        <end position="108"/>
    </location>
</feature>
<dbReference type="AlphaFoldDB" id="A0A395XDH8"/>
<name>A0A395XDH8_9BIFI</name>
<evidence type="ECO:0000313" key="3">
    <source>
        <dbReference type="Proteomes" id="UP000265970"/>
    </source>
</evidence>
<organism evidence="2 3">
    <name type="scientific">Bifidobacterium pseudolongum</name>
    <dbReference type="NCBI Taxonomy" id="1694"/>
    <lineage>
        <taxon>Bacteria</taxon>
        <taxon>Bacillati</taxon>
        <taxon>Actinomycetota</taxon>
        <taxon>Actinomycetes</taxon>
        <taxon>Bifidobacteriales</taxon>
        <taxon>Bifidobacteriaceae</taxon>
        <taxon>Bifidobacterium</taxon>
    </lineage>
</organism>
<reference evidence="2 3" key="1">
    <citation type="submission" date="2018-08" db="EMBL/GenBank/DDBJ databases">
        <title>A genome reference for cultivated species of the human gut microbiota.</title>
        <authorList>
            <person name="Zou Y."/>
            <person name="Xue W."/>
            <person name="Luo G."/>
        </authorList>
    </citation>
    <scope>NUCLEOTIDE SEQUENCE [LARGE SCALE GENOMIC DNA]</scope>
    <source>
        <strain evidence="2 3">AF13-3LB</strain>
    </source>
</reference>
<dbReference type="RefSeq" id="WP_118239431.1">
    <property type="nucleotide sequence ID" value="NZ_JAIZGR010000034.1"/>
</dbReference>
<dbReference type="EMBL" id="QRZV01000004">
    <property type="protein sequence ID" value="RGW08555.1"/>
    <property type="molecule type" value="Genomic_DNA"/>
</dbReference>
<accession>A0A395XDH8</accession>
<gene>
    <name evidence="2" type="ORF">DWV92_06865</name>
</gene>